<dbReference type="GO" id="GO:0030955">
    <property type="term" value="F:potassium ion binding"/>
    <property type="evidence" value="ECO:0007669"/>
    <property type="project" value="UniProtKB-UniRule"/>
</dbReference>
<dbReference type="InterPro" id="IPR015806">
    <property type="entry name" value="Pyrv_Knase_insert_dom_sf"/>
</dbReference>
<evidence type="ECO:0000256" key="2">
    <source>
        <dbReference type="ARBA" id="ARBA00008663"/>
    </source>
</evidence>
<reference evidence="17" key="1">
    <citation type="submission" date="2016-02" db="EMBL/GenBank/DDBJ databases">
        <authorList>
            <person name="Sanders J.G."/>
            <person name="Lin J.Y."/>
            <person name="Wertz J.T."/>
            <person name="Russell J.A."/>
            <person name="Moreau C.S."/>
            <person name="Powell S."/>
        </authorList>
    </citation>
    <scope>NUCLEOTIDE SEQUENCE [LARGE SCALE GENOMIC DNA]</scope>
    <source>
        <strain evidence="17">CAG34</strain>
    </source>
</reference>
<evidence type="ECO:0000256" key="4">
    <source>
        <dbReference type="ARBA" id="ARBA00022679"/>
    </source>
</evidence>
<feature type="domain" description="Pyruvate kinase C-terminal" evidence="15">
    <location>
        <begin position="371"/>
        <end position="467"/>
    </location>
</feature>
<dbReference type="OrthoDB" id="9812123at2"/>
<dbReference type="SUPFAM" id="SSF50800">
    <property type="entry name" value="PK beta-barrel domain-like"/>
    <property type="match status" value="1"/>
</dbReference>
<dbReference type="Gene3D" id="2.40.33.10">
    <property type="entry name" value="PK beta-barrel domain-like"/>
    <property type="match status" value="1"/>
</dbReference>
<name>A0A139SS56_9BACT</name>
<dbReference type="InterPro" id="IPR036918">
    <property type="entry name" value="Pyrv_Knase_C_sf"/>
</dbReference>
<evidence type="ECO:0000256" key="1">
    <source>
        <dbReference type="ARBA" id="ARBA00004997"/>
    </source>
</evidence>
<dbReference type="NCBIfam" id="TIGR01064">
    <property type="entry name" value="pyruv_kin"/>
    <property type="match status" value="1"/>
</dbReference>
<protein>
    <recommendedName>
        <fullName evidence="3 12">Pyruvate kinase</fullName>
        <ecNumber evidence="3 12">2.7.1.40</ecNumber>
    </recommendedName>
</protein>
<evidence type="ECO:0000256" key="6">
    <source>
        <dbReference type="ARBA" id="ARBA00022741"/>
    </source>
</evidence>
<comment type="pathway">
    <text evidence="1 13">Carbohydrate degradation; glycolysis; pyruvate from D-glyceraldehyde 3-phosphate: step 5/5.</text>
</comment>
<keyword evidence="10 13" id="KW-0324">Glycolysis</keyword>
<dbReference type="AlphaFoldDB" id="A0A139SS56"/>
<evidence type="ECO:0000259" key="15">
    <source>
        <dbReference type="Pfam" id="PF02887"/>
    </source>
</evidence>
<dbReference type="Gene3D" id="3.20.20.60">
    <property type="entry name" value="Phosphoenolpyruvate-binding domains"/>
    <property type="match status" value="1"/>
</dbReference>
<dbReference type="GO" id="GO:0004743">
    <property type="term" value="F:pyruvate kinase activity"/>
    <property type="evidence" value="ECO:0007669"/>
    <property type="project" value="UniProtKB-UniRule"/>
</dbReference>
<evidence type="ECO:0000256" key="7">
    <source>
        <dbReference type="ARBA" id="ARBA00022777"/>
    </source>
</evidence>
<sequence>MLAPQPTAPKRRYRSRRTKIIATLGPATESEATLEALIRAGTDVIRLNMAHANHEWTRSILRRIRAISARVGRDIATLMDIKGPEIRTGDLDTPLELKVGEIFDFTVKPGSDRLDAEEVRSVDVNYRDLVNDIRIGDTVLVDNGLITLEVLEKHDAHIRCRVLVPGELKSRRHINLPGVTVNLPSLTDKDRADATVGIEEGIDFIALSFVRSAADIALLRDFLAAKKSKARIVAKVEDQSGITNLDEIVLAADALMIARGDLGIECPLEELPIIQRRAVRACLSHARPVIVATHMLESMITQPIPTRAEITDVSNAVYELADCVMLSGETTIGRYPLESVQTLDKIARRIEHETEGLPESIPPFNGERMKVLHSAVVLANQLPDSKILTFTRHGFMAHGLAALRPAKAPILTFTPHEQLFRQLRLLRAVEPYLMPFAGEPDITIENAIAVLKKTGRVTAGDKLVVATDILSHDRLIDSVQLRTVFD</sequence>
<dbReference type="STRING" id="1548207.AXK11_02490"/>
<dbReference type="Pfam" id="PF00224">
    <property type="entry name" value="PK"/>
    <property type="match status" value="1"/>
</dbReference>
<dbReference type="PRINTS" id="PR01050">
    <property type="entry name" value="PYRUVTKNASE"/>
</dbReference>
<dbReference type="FunFam" id="2.40.33.10:FF:000001">
    <property type="entry name" value="Pyruvate kinase"/>
    <property type="match status" value="1"/>
</dbReference>
<organism evidence="16 17">
    <name type="scientific">Cephaloticoccus primus</name>
    <dbReference type="NCBI Taxonomy" id="1548207"/>
    <lineage>
        <taxon>Bacteria</taxon>
        <taxon>Pseudomonadati</taxon>
        <taxon>Verrucomicrobiota</taxon>
        <taxon>Opitutia</taxon>
        <taxon>Opitutales</taxon>
        <taxon>Opitutaceae</taxon>
        <taxon>Cephaloticoccus</taxon>
    </lineage>
</organism>
<dbReference type="RefSeq" id="WP_068628984.1">
    <property type="nucleotide sequence ID" value="NZ_LSZQ01000017.1"/>
</dbReference>
<evidence type="ECO:0000256" key="10">
    <source>
        <dbReference type="ARBA" id="ARBA00023152"/>
    </source>
</evidence>
<evidence type="ECO:0000256" key="12">
    <source>
        <dbReference type="NCBIfam" id="TIGR01064"/>
    </source>
</evidence>
<dbReference type="InterPro" id="IPR015795">
    <property type="entry name" value="Pyrv_Knase_C"/>
</dbReference>
<dbReference type="SUPFAM" id="SSF51621">
    <property type="entry name" value="Phosphoenolpyruvate/pyruvate domain"/>
    <property type="match status" value="1"/>
</dbReference>
<dbReference type="Gene3D" id="3.40.1380.20">
    <property type="entry name" value="Pyruvate kinase, C-terminal domain"/>
    <property type="match status" value="1"/>
</dbReference>
<keyword evidence="6" id="KW-0547">Nucleotide-binding</keyword>
<dbReference type="EC" id="2.7.1.40" evidence="3 12"/>
<keyword evidence="17" id="KW-1185">Reference proteome</keyword>
<dbReference type="NCBIfam" id="NF004491">
    <property type="entry name" value="PRK05826.1"/>
    <property type="match status" value="1"/>
</dbReference>
<dbReference type="InterPro" id="IPR040442">
    <property type="entry name" value="Pyrv_kinase-like_dom_sf"/>
</dbReference>
<dbReference type="SUPFAM" id="SSF52935">
    <property type="entry name" value="PK C-terminal domain-like"/>
    <property type="match status" value="1"/>
</dbReference>
<dbReference type="InterPro" id="IPR015813">
    <property type="entry name" value="Pyrv/PenolPyrv_kinase-like_dom"/>
</dbReference>
<evidence type="ECO:0000313" key="17">
    <source>
        <dbReference type="Proteomes" id="UP000070058"/>
    </source>
</evidence>
<evidence type="ECO:0000256" key="11">
    <source>
        <dbReference type="ARBA" id="ARBA00023317"/>
    </source>
</evidence>
<evidence type="ECO:0000256" key="9">
    <source>
        <dbReference type="ARBA" id="ARBA00022842"/>
    </source>
</evidence>
<dbReference type="InterPro" id="IPR015793">
    <property type="entry name" value="Pyrv_Knase_brl"/>
</dbReference>
<comment type="similarity">
    <text evidence="2 13">Belongs to the pyruvate kinase family.</text>
</comment>
<dbReference type="PANTHER" id="PTHR11817">
    <property type="entry name" value="PYRUVATE KINASE"/>
    <property type="match status" value="1"/>
</dbReference>
<dbReference type="InterPro" id="IPR001697">
    <property type="entry name" value="Pyr_Knase"/>
</dbReference>
<feature type="domain" description="Pyruvate kinase barrel" evidence="14">
    <location>
        <begin position="16"/>
        <end position="340"/>
    </location>
</feature>
<dbReference type="Pfam" id="PF02887">
    <property type="entry name" value="PK_C"/>
    <property type="match status" value="1"/>
</dbReference>
<dbReference type="UniPathway" id="UPA00109">
    <property type="reaction ID" value="UER00188"/>
</dbReference>
<keyword evidence="7 13" id="KW-0418">Kinase</keyword>
<evidence type="ECO:0000256" key="13">
    <source>
        <dbReference type="RuleBase" id="RU000504"/>
    </source>
</evidence>
<keyword evidence="5" id="KW-0479">Metal-binding</keyword>
<evidence type="ECO:0000256" key="5">
    <source>
        <dbReference type="ARBA" id="ARBA00022723"/>
    </source>
</evidence>
<keyword evidence="4 13" id="KW-0808">Transferase</keyword>
<dbReference type="EMBL" id="LSZQ01000017">
    <property type="protein sequence ID" value="KXU37362.1"/>
    <property type="molecule type" value="Genomic_DNA"/>
</dbReference>
<dbReference type="Proteomes" id="UP000070058">
    <property type="component" value="Unassembled WGS sequence"/>
</dbReference>
<keyword evidence="8" id="KW-0067">ATP-binding</keyword>
<comment type="caution">
    <text evidence="16">The sequence shown here is derived from an EMBL/GenBank/DDBJ whole genome shotgun (WGS) entry which is preliminary data.</text>
</comment>
<dbReference type="GO" id="GO:0005524">
    <property type="term" value="F:ATP binding"/>
    <property type="evidence" value="ECO:0007669"/>
    <property type="project" value="UniProtKB-KW"/>
</dbReference>
<gene>
    <name evidence="16" type="ORF">AXK11_02490</name>
</gene>
<keyword evidence="11 16" id="KW-0670">Pyruvate</keyword>
<accession>A0A139SS56</accession>
<proteinExistence type="inferred from homology"/>
<keyword evidence="9 13" id="KW-0460">Magnesium</keyword>
<evidence type="ECO:0000256" key="3">
    <source>
        <dbReference type="ARBA" id="ARBA00012142"/>
    </source>
</evidence>
<dbReference type="InterPro" id="IPR011037">
    <property type="entry name" value="Pyrv_Knase-like_insert_dom_sf"/>
</dbReference>
<evidence type="ECO:0000259" key="14">
    <source>
        <dbReference type="Pfam" id="PF00224"/>
    </source>
</evidence>
<dbReference type="GO" id="GO:0016301">
    <property type="term" value="F:kinase activity"/>
    <property type="evidence" value="ECO:0007669"/>
    <property type="project" value="UniProtKB-KW"/>
</dbReference>
<dbReference type="GO" id="GO:0000287">
    <property type="term" value="F:magnesium ion binding"/>
    <property type="evidence" value="ECO:0007669"/>
    <property type="project" value="UniProtKB-UniRule"/>
</dbReference>
<comment type="catalytic activity">
    <reaction evidence="13">
        <text>pyruvate + ATP = phosphoenolpyruvate + ADP + H(+)</text>
        <dbReference type="Rhea" id="RHEA:18157"/>
        <dbReference type="ChEBI" id="CHEBI:15361"/>
        <dbReference type="ChEBI" id="CHEBI:15378"/>
        <dbReference type="ChEBI" id="CHEBI:30616"/>
        <dbReference type="ChEBI" id="CHEBI:58702"/>
        <dbReference type="ChEBI" id="CHEBI:456216"/>
        <dbReference type="EC" id="2.7.1.40"/>
    </reaction>
</comment>
<evidence type="ECO:0000256" key="8">
    <source>
        <dbReference type="ARBA" id="ARBA00022840"/>
    </source>
</evidence>
<evidence type="ECO:0000313" key="16">
    <source>
        <dbReference type="EMBL" id="KXU37362.1"/>
    </source>
</evidence>